<feature type="transmembrane region" description="Helical" evidence="9">
    <location>
        <begin position="392"/>
        <end position="423"/>
    </location>
</feature>
<evidence type="ECO:0000313" key="10">
    <source>
        <dbReference type="EMBL" id="MBC8557005.1"/>
    </source>
</evidence>
<name>A0ABR7MT71_9FIRM</name>
<comment type="subcellular location">
    <subcellularLocation>
        <location evidence="1">Cell membrane</location>
        <topology evidence="1">Multi-pass membrane protein</topology>
    </subcellularLocation>
</comment>
<feature type="transmembrane region" description="Helical" evidence="9">
    <location>
        <begin position="305"/>
        <end position="329"/>
    </location>
</feature>
<dbReference type="RefSeq" id="WP_249303859.1">
    <property type="nucleotide sequence ID" value="NZ_JACRSW010000015.1"/>
</dbReference>
<feature type="transmembrane region" description="Helical" evidence="9">
    <location>
        <begin position="360"/>
        <end position="380"/>
    </location>
</feature>
<feature type="transmembrane region" description="Helical" evidence="9">
    <location>
        <begin position="335"/>
        <end position="353"/>
    </location>
</feature>
<evidence type="ECO:0000256" key="9">
    <source>
        <dbReference type="SAM" id="Phobius"/>
    </source>
</evidence>
<comment type="similarity">
    <text evidence="2">Belongs to the autoinducer-2 exporter (AI-2E) (TC 2.A.86) family.</text>
</comment>
<reference evidence="10 11" key="1">
    <citation type="submission" date="2020-08" db="EMBL/GenBank/DDBJ databases">
        <title>Genome public.</title>
        <authorList>
            <person name="Liu C."/>
            <person name="Sun Q."/>
        </authorList>
    </citation>
    <scope>NUCLEOTIDE SEQUENCE [LARGE SCALE GENOMIC DNA]</scope>
    <source>
        <strain evidence="10 11">BX3</strain>
    </source>
</reference>
<evidence type="ECO:0000256" key="3">
    <source>
        <dbReference type="ARBA" id="ARBA00022448"/>
    </source>
</evidence>
<evidence type="ECO:0000256" key="1">
    <source>
        <dbReference type="ARBA" id="ARBA00004651"/>
    </source>
</evidence>
<comment type="caution">
    <text evidence="10">The sequence shown here is derived from an EMBL/GenBank/DDBJ whole genome shotgun (WGS) entry which is preliminary data.</text>
</comment>
<feature type="compositionally biased region" description="Basic and acidic residues" evidence="8">
    <location>
        <begin position="1"/>
        <end position="32"/>
    </location>
</feature>
<evidence type="ECO:0000256" key="4">
    <source>
        <dbReference type="ARBA" id="ARBA00022475"/>
    </source>
</evidence>
<feature type="transmembrane region" description="Helical" evidence="9">
    <location>
        <begin position="104"/>
        <end position="123"/>
    </location>
</feature>
<keyword evidence="3" id="KW-0813">Transport</keyword>
<feature type="transmembrane region" description="Helical" evidence="9">
    <location>
        <begin position="238"/>
        <end position="257"/>
    </location>
</feature>
<proteinExistence type="inferred from homology"/>
<keyword evidence="11" id="KW-1185">Reference proteome</keyword>
<keyword evidence="4" id="KW-1003">Cell membrane</keyword>
<protein>
    <submittedName>
        <fullName evidence="10">AI-2E family transporter</fullName>
    </submittedName>
</protein>
<gene>
    <name evidence="10" type="ORF">H8700_04705</name>
</gene>
<dbReference type="EMBL" id="JACRSW010000015">
    <property type="protein sequence ID" value="MBC8557005.1"/>
    <property type="molecule type" value="Genomic_DNA"/>
</dbReference>
<feature type="compositionally biased region" description="Low complexity" evidence="8">
    <location>
        <begin position="41"/>
        <end position="50"/>
    </location>
</feature>
<evidence type="ECO:0000256" key="5">
    <source>
        <dbReference type="ARBA" id="ARBA00022692"/>
    </source>
</evidence>
<keyword evidence="5 9" id="KW-0812">Transmembrane</keyword>
<keyword evidence="7 9" id="KW-0472">Membrane</keyword>
<dbReference type="Proteomes" id="UP000637513">
    <property type="component" value="Unassembled WGS sequence"/>
</dbReference>
<keyword evidence="6 9" id="KW-1133">Transmembrane helix</keyword>
<evidence type="ECO:0000256" key="8">
    <source>
        <dbReference type="SAM" id="MobiDB-lite"/>
    </source>
</evidence>
<evidence type="ECO:0000256" key="6">
    <source>
        <dbReference type="ARBA" id="ARBA00022989"/>
    </source>
</evidence>
<accession>A0ABR7MT71</accession>
<feature type="transmembrane region" description="Helical" evidence="9">
    <location>
        <begin position="73"/>
        <end position="92"/>
    </location>
</feature>
<evidence type="ECO:0000256" key="2">
    <source>
        <dbReference type="ARBA" id="ARBA00009773"/>
    </source>
</evidence>
<dbReference type="InterPro" id="IPR002549">
    <property type="entry name" value="AI-2E-like"/>
</dbReference>
<dbReference type="Pfam" id="PF01594">
    <property type="entry name" value="AI-2E_transport"/>
    <property type="match status" value="1"/>
</dbReference>
<organism evidence="10 11">
    <name type="scientific">Jutongia hominis</name>
    <dbReference type="NCBI Taxonomy" id="2763664"/>
    <lineage>
        <taxon>Bacteria</taxon>
        <taxon>Bacillati</taxon>
        <taxon>Bacillota</taxon>
        <taxon>Clostridia</taxon>
        <taxon>Lachnospirales</taxon>
        <taxon>Lachnospiraceae</taxon>
        <taxon>Jutongia</taxon>
    </lineage>
</organism>
<dbReference type="PANTHER" id="PTHR21716:SF53">
    <property type="entry name" value="PERMEASE PERM-RELATED"/>
    <property type="match status" value="1"/>
</dbReference>
<feature type="region of interest" description="Disordered" evidence="8">
    <location>
        <begin position="1"/>
        <end position="50"/>
    </location>
</feature>
<sequence>MEDKKKYQDHAGSETVKDSQKDREKDLQDQNKKQNAKGTQEKSAASKSGSEAKAGKKIRWITINEKYMSVCRYVLFVLFIAIVVYMLVSHWSATTAFISNLLKVLSPFILGLLIAYFLLPIVVRTDGLLQKITKGRKPKLTKVLAMLISYILVLGFIAVTFVFVIPQMGQSIQELTNKVPGMYQTVTAELVHLQERYPDLDTELIEEQLQNIVPNLIKLGTNLVSNAIPMLYSVSVSIVKWLINLLLGIVISIYMIYSKDMFRYEAKRVVYAIFPEEKGDVLCKTCRECNGIFSAFLISKAIDSLIIGCICCVAMNLLHLPYAVLLSVIVGITNMIPYFGPFIGAVPGVLIYLCTNWEYAIIFAVMIFILQQFDGIILGPRLLGQSTGLSPIWVIFAITVGGAYFGVIGMFIGVPVVAVIAYLCNTFLNSRLKGKHVKALKEFDEEP</sequence>
<evidence type="ECO:0000256" key="7">
    <source>
        <dbReference type="ARBA" id="ARBA00023136"/>
    </source>
</evidence>
<evidence type="ECO:0000313" key="11">
    <source>
        <dbReference type="Proteomes" id="UP000637513"/>
    </source>
</evidence>
<dbReference type="PANTHER" id="PTHR21716">
    <property type="entry name" value="TRANSMEMBRANE PROTEIN"/>
    <property type="match status" value="1"/>
</dbReference>
<feature type="transmembrane region" description="Helical" evidence="9">
    <location>
        <begin position="143"/>
        <end position="165"/>
    </location>
</feature>